<dbReference type="Gene3D" id="1.10.1660.10">
    <property type="match status" value="1"/>
</dbReference>
<gene>
    <name evidence="7" type="ORF">GCM10010918_36700</name>
</gene>
<evidence type="ECO:0000313" key="8">
    <source>
        <dbReference type="Proteomes" id="UP000600247"/>
    </source>
</evidence>
<organism evidence="7 8">
    <name type="scientific">Paenibacillus radicis</name>
    <name type="common">ex Gao et al. 2016</name>
    <dbReference type="NCBI Taxonomy" id="1737354"/>
    <lineage>
        <taxon>Bacteria</taxon>
        <taxon>Bacillati</taxon>
        <taxon>Bacillota</taxon>
        <taxon>Bacilli</taxon>
        <taxon>Bacillales</taxon>
        <taxon>Paenibacillaceae</taxon>
        <taxon>Paenibacillus</taxon>
    </lineage>
</organism>
<dbReference type="PROSITE" id="PS00552">
    <property type="entry name" value="HTH_MERR_1"/>
    <property type="match status" value="1"/>
</dbReference>
<evidence type="ECO:0000256" key="1">
    <source>
        <dbReference type="ARBA" id="ARBA00022491"/>
    </source>
</evidence>
<proteinExistence type="predicted"/>
<evidence type="ECO:0000256" key="4">
    <source>
        <dbReference type="ARBA" id="ARBA00023163"/>
    </source>
</evidence>
<dbReference type="InterPro" id="IPR009061">
    <property type="entry name" value="DNA-bd_dom_put_sf"/>
</dbReference>
<dbReference type="InterPro" id="IPR000551">
    <property type="entry name" value="MerR-type_HTH_dom"/>
</dbReference>
<keyword evidence="1" id="KW-0678">Repressor</keyword>
<dbReference type="PRINTS" id="PR00040">
    <property type="entry name" value="HTHMERR"/>
</dbReference>
<keyword evidence="8" id="KW-1185">Reference proteome</keyword>
<evidence type="ECO:0000313" key="7">
    <source>
        <dbReference type="EMBL" id="GGG76814.1"/>
    </source>
</evidence>
<dbReference type="Proteomes" id="UP000600247">
    <property type="component" value="Unassembled WGS sequence"/>
</dbReference>
<protein>
    <recommendedName>
        <fullName evidence="6">HTH merR-type domain-containing protein</fullName>
    </recommendedName>
</protein>
<dbReference type="GO" id="GO:0003677">
    <property type="term" value="F:DNA binding"/>
    <property type="evidence" value="ECO:0007669"/>
    <property type="project" value="UniProtKB-KW"/>
</dbReference>
<accession>A0A917HER9</accession>
<dbReference type="SUPFAM" id="SSF46955">
    <property type="entry name" value="Putative DNA-binding domain"/>
    <property type="match status" value="1"/>
</dbReference>
<keyword evidence="5" id="KW-0175">Coiled coil</keyword>
<sequence>MVSSLILNKFHEEGMAAITGLLRGQVAKLANVHAETLRYYEELGLIAPPLRSDSGYRLYTEEVLEQLVLIQNAKSCGFTLKEIQKALVKSKENLIDIHDFLKVIDEKTNKIRKEIAQREQTADMLEQLRQDLQAADKHPGTQATLRALNME</sequence>
<dbReference type="InterPro" id="IPR047057">
    <property type="entry name" value="MerR_fam"/>
</dbReference>
<dbReference type="PANTHER" id="PTHR30204:SF69">
    <property type="entry name" value="MERR-FAMILY TRANSCRIPTIONAL REGULATOR"/>
    <property type="match status" value="1"/>
</dbReference>
<dbReference type="PROSITE" id="PS50937">
    <property type="entry name" value="HTH_MERR_2"/>
    <property type="match status" value="1"/>
</dbReference>
<feature type="domain" description="HTH merR-type" evidence="6">
    <location>
        <begin position="24"/>
        <end position="89"/>
    </location>
</feature>
<keyword evidence="3" id="KW-0238">DNA-binding</keyword>
<dbReference type="GO" id="GO:0003700">
    <property type="term" value="F:DNA-binding transcription factor activity"/>
    <property type="evidence" value="ECO:0007669"/>
    <property type="project" value="InterPro"/>
</dbReference>
<feature type="coiled-coil region" evidence="5">
    <location>
        <begin position="111"/>
        <end position="138"/>
    </location>
</feature>
<comment type="caution">
    <text evidence="7">The sequence shown here is derived from an EMBL/GenBank/DDBJ whole genome shotgun (WGS) entry which is preliminary data.</text>
</comment>
<dbReference type="SMART" id="SM00422">
    <property type="entry name" value="HTH_MERR"/>
    <property type="match status" value="1"/>
</dbReference>
<name>A0A917HER9_9BACL</name>
<evidence type="ECO:0000256" key="5">
    <source>
        <dbReference type="SAM" id="Coils"/>
    </source>
</evidence>
<dbReference type="AlphaFoldDB" id="A0A917HER9"/>
<dbReference type="Pfam" id="PF13411">
    <property type="entry name" value="MerR_1"/>
    <property type="match status" value="1"/>
</dbReference>
<keyword evidence="2" id="KW-0805">Transcription regulation</keyword>
<evidence type="ECO:0000259" key="6">
    <source>
        <dbReference type="PROSITE" id="PS50937"/>
    </source>
</evidence>
<evidence type="ECO:0000256" key="2">
    <source>
        <dbReference type="ARBA" id="ARBA00023015"/>
    </source>
</evidence>
<reference evidence="7 8" key="1">
    <citation type="journal article" date="2014" name="Int. J. Syst. Evol. Microbiol.">
        <title>Complete genome sequence of Corynebacterium casei LMG S-19264T (=DSM 44701T), isolated from a smear-ripened cheese.</title>
        <authorList>
            <consortium name="US DOE Joint Genome Institute (JGI-PGF)"/>
            <person name="Walter F."/>
            <person name="Albersmeier A."/>
            <person name="Kalinowski J."/>
            <person name="Ruckert C."/>
        </authorList>
    </citation>
    <scope>NUCLEOTIDE SEQUENCE [LARGE SCALE GENOMIC DNA]</scope>
    <source>
        <strain evidence="7 8">CGMCC 1.15286</strain>
    </source>
</reference>
<dbReference type="PANTHER" id="PTHR30204">
    <property type="entry name" value="REDOX-CYCLING DRUG-SENSING TRANSCRIPTIONAL ACTIVATOR SOXR"/>
    <property type="match status" value="1"/>
</dbReference>
<evidence type="ECO:0000256" key="3">
    <source>
        <dbReference type="ARBA" id="ARBA00023125"/>
    </source>
</evidence>
<keyword evidence="4" id="KW-0804">Transcription</keyword>
<dbReference type="EMBL" id="BMHY01000007">
    <property type="protein sequence ID" value="GGG76814.1"/>
    <property type="molecule type" value="Genomic_DNA"/>
</dbReference>